<evidence type="ECO:0000256" key="1">
    <source>
        <dbReference type="SAM" id="Phobius"/>
    </source>
</evidence>
<reference evidence="2" key="2">
    <citation type="submission" date="2021-04" db="EMBL/GenBank/DDBJ databases">
        <authorList>
            <person name="Gilroy R."/>
        </authorList>
    </citation>
    <scope>NUCLEOTIDE SEQUENCE</scope>
    <source>
        <strain evidence="2">ChiHjej12B11-14209</strain>
    </source>
</reference>
<sequence length="140" mass="14155">MSTNQKRLKVFSLALMALGILAVVGGVLVLTSSPMASVLRVPVAGAATSGTISTEVIGVLALVVGVYCLAVGVLGARAANNPRRVGAFRTLDVVLVVATLAEVGLGALAGQVSWVEVVLAVLAVGAFVYAGRANREALDR</sequence>
<keyword evidence="1" id="KW-0812">Transmembrane</keyword>
<dbReference type="EMBL" id="DXBM01000059">
    <property type="protein sequence ID" value="HIZ46742.1"/>
    <property type="molecule type" value="Genomic_DNA"/>
</dbReference>
<dbReference type="AlphaFoldDB" id="A0A9D2F0C6"/>
<protein>
    <submittedName>
        <fullName evidence="2">Uncharacterized protein</fullName>
    </submittedName>
</protein>
<feature type="transmembrane region" description="Helical" evidence="1">
    <location>
        <begin position="88"/>
        <end position="108"/>
    </location>
</feature>
<keyword evidence="1" id="KW-1133">Transmembrane helix</keyword>
<organism evidence="2 3">
    <name type="scientific">Candidatus Olsenella pullistercoris</name>
    <dbReference type="NCBI Taxonomy" id="2838712"/>
    <lineage>
        <taxon>Bacteria</taxon>
        <taxon>Bacillati</taxon>
        <taxon>Actinomycetota</taxon>
        <taxon>Coriobacteriia</taxon>
        <taxon>Coriobacteriales</taxon>
        <taxon>Atopobiaceae</taxon>
        <taxon>Olsenella</taxon>
    </lineage>
</organism>
<dbReference type="Proteomes" id="UP000824062">
    <property type="component" value="Unassembled WGS sequence"/>
</dbReference>
<feature type="transmembrane region" description="Helical" evidence="1">
    <location>
        <begin position="114"/>
        <end position="131"/>
    </location>
</feature>
<name>A0A9D2F0C6_9ACTN</name>
<evidence type="ECO:0000313" key="3">
    <source>
        <dbReference type="Proteomes" id="UP000824062"/>
    </source>
</evidence>
<accession>A0A9D2F0C6</accession>
<evidence type="ECO:0000313" key="2">
    <source>
        <dbReference type="EMBL" id="HIZ46742.1"/>
    </source>
</evidence>
<reference evidence="2" key="1">
    <citation type="journal article" date="2021" name="PeerJ">
        <title>Extensive microbial diversity within the chicken gut microbiome revealed by metagenomics and culture.</title>
        <authorList>
            <person name="Gilroy R."/>
            <person name="Ravi A."/>
            <person name="Getino M."/>
            <person name="Pursley I."/>
            <person name="Horton D.L."/>
            <person name="Alikhan N.F."/>
            <person name="Baker D."/>
            <person name="Gharbi K."/>
            <person name="Hall N."/>
            <person name="Watson M."/>
            <person name="Adriaenssens E.M."/>
            <person name="Foster-Nyarko E."/>
            <person name="Jarju S."/>
            <person name="Secka A."/>
            <person name="Antonio M."/>
            <person name="Oren A."/>
            <person name="Chaudhuri R.R."/>
            <person name="La Ragione R."/>
            <person name="Hildebrand F."/>
            <person name="Pallen M.J."/>
        </authorList>
    </citation>
    <scope>NUCLEOTIDE SEQUENCE</scope>
    <source>
        <strain evidence="2">ChiHjej12B11-14209</strain>
    </source>
</reference>
<gene>
    <name evidence="2" type="ORF">IAA19_06980</name>
</gene>
<proteinExistence type="predicted"/>
<feature type="transmembrane region" description="Helical" evidence="1">
    <location>
        <begin position="56"/>
        <end position="76"/>
    </location>
</feature>
<comment type="caution">
    <text evidence="2">The sequence shown here is derived from an EMBL/GenBank/DDBJ whole genome shotgun (WGS) entry which is preliminary data.</text>
</comment>
<keyword evidence="1" id="KW-0472">Membrane</keyword>